<evidence type="ECO:0000256" key="1">
    <source>
        <dbReference type="ARBA" id="ARBA00022737"/>
    </source>
</evidence>
<feature type="region of interest" description="Disordered" evidence="4">
    <location>
        <begin position="1"/>
        <end position="21"/>
    </location>
</feature>
<dbReference type="PROSITE" id="PS50088">
    <property type="entry name" value="ANK_REPEAT"/>
    <property type="match status" value="3"/>
</dbReference>
<evidence type="ECO:0000313" key="6">
    <source>
        <dbReference type="Proteomes" id="UP000034883"/>
    </source>
</evidence>
<keyword evidence="1" id="KW-0677">Repeat</keyword>
<evidence type="ECO:0000256" key="3">
    <source>
        <dbReference type="PROSITE-ProRule" id="PRU00023"/>
    </source>
</evidence>
<keyword evidence="6" id="KW-1185">Reference proteome</keyword>
<dbReference type="SUPFAM" id="SSF48403">
    <property type="entry name" value="Ankyrin repeat"/>
    <property type="match status" value="1"/>
</dbReference>
<evidence type="ECO:0000313" key="5">
    <source>
        <dbReference type="EMBL" id="AKF05023.1"/>
    </source>
</evidence>
<name>A0A0F6W1G9_9BACT</name>
<reference evidence="5 6" key="1">
    <citation type="submission" date="2015-03" db="EMBL/GenBank/DDBJ databases">
        <title>Genome assembly of Sandaracinus amylolyticus DSM 53668.</title>
        <authorList>
            <person name="Sharma G."/>
            <person name="Subramanian S."/>
        </authorList>
    </citation>
    <scope>NUCLEOTIDE SEQUENCE [LARGE SCALE GENOMIC DNA]</scope>
    <source>
        <strain evidence="5 6">DSM 53668</strain>
    </source>
</reference>
<dbReference type="Proteomes" id="UP000034883">
    <property type="component" value="Chromosome"/>
</dbReference>
<dbReference type="EMBL" id="CP011125">
    <property type="protein sequence ID" value="AKF05023.1"/>
    <property type="molecule type" value="Genomic_DNA"/>
</dbReference>
<accession>A0A0F6W1G9</accession>
<keyword evidence="2 3" id="KW-0040">ANK repeat</keyword>
<dbReference type="Pfam" id="PF12796">
    <property type="entry name" value="Ank_2"/>
    <property type="match status" value="1"/>
</dbReference>
<evidence type="ECO:0000256" key="4">
    <source>
        <dbReference type="SAM" id="MobiDB-lite"/>
    </source>
</evidence>
<dbReference type="InterPro" id="IPR036770">
    <property type="entry name" value="Ankyrin_rpt-contain_sf"/>
</dbReference>
<dbReference type="KEGG" id="samy:DB32_002172"/>
<evidence type="ECO:0000256" key="2">
    <source>
        <dbReference type="ARBA" id="ARBA00023043"/>
    </source>
</evidence>
<dbReference type="InterPro" id="IPR002110">
    <property type="entry name" value="Ankyrin_rpt"/>
</dbReference>
<feature type="region of interest" description="Disordered" evidence="4">
    <location>
        <begin position="34"/>
        <end position="54"/>
    </location>
</feature>
<dbReference type="SMART" id="SM00248">
    <property type="entry name" value="ANK"/>
    <property type="match status" value="6"/>
</dbReference>
<dbReference type="PROSITE" id="PS50297">
    <property type="entry name" value="ANK_REP_REGION"/>
    <property type="match status" value="1"/>
</dbReference>
<sequence length="717" mass="76025">MQDDGAAPIVRSRRVPSADEREWRIEDRTSVREEAGFVSDGEVASEDDGAPAETAVDDARASIRVGSLSQRDEERFVLALAAGDRATLDELLATAIDPDVEYPPHGPALHTILTLYAGADVVDVVRSLLDRGADPRVLDERDQSPLHAVVARSVDVRTRGPSNAELVRVLVSRGADVDARDDEGATPLLAQLHAGGGTDVVRALLDAGARVDVRDHAGAAPLHAAIASGAGSLERVQLLVGGGADPRAEVDGTSALELARAMRPRDAELASIERWLSAHLGARSERPADAIALLAQLARERPFAEPPRVGRATAVGAYDASIARLLGAAAGDVVPLSGESRSRASRAPYPRERIAGVDVQVAALVRRGELGARAESLRVEDASLAELSLELGMVETLRALATSPGRAKKHLERWLEHAVSNFLGAEREDLVRVLLDAGADPAAIVSRGRGAYAAPMLQSAAGLDRHATARLLVERFTDARKLVDHVEQALPAACAELGALLRGAHRLAGGAPRGCSLEVKHRSRNVDPERARGVAATREHGAQRVLYFVDAPVAAVAEARAGRAIRSFVDMPDATVPWAARWDAIVGWRGNPWTVVVPHPVPRACEAGSIARALGARVLAVGPAAAIEHASDGSVAAERDGDVDAWCAERGAFMCAYETLRDGLRIGLVLRGVWPEAVERFAVVVHDDGDGTLDARDREVLVALASRLGRSSKRRRS</sequence>
<dbReference type="STRING" id="927083.DB32_002172"/>
<feature type="repeat" description="ANK" evidence="3">
    <location>
        <begin position="217"/>
        <end position="251"/>
    </location>
</feature>
<proteinExistence type="predicted"/>
<feature type="repeat" description="ANK" evidence="3">
    <location>
        <begin position="141"/>
        <end position="182"/>
    </location>
</feature>
<dbReference type="PANTHER" id="PTHR24189:SF50">
    <property type="entry name" value="ANKYRIN REPEAT AND SOCS BOX PROTEIN 2"/>
    <property type="match status" value="1"/>
</dbReference>
<dbReference type="InterPro" id="IPR050745">
    <property type="entry name" value="Multifunctional_regulatory"/>
</dbReference>
<gene>
    <name evidence="5" type="ORF">DB32_002172</name>
</gene>
<dbReference type="Gene3D" id="1.25.40.20">
    <property type="entry name" value="Ankyrin repeat-containing domain"/>
    <property type="match status" value="2"/>
</dbReference>
<feature type="repeat" description="ANK" evidence="3">
    <location>
        <begin position="183"/>
        <end position="216"/>
    </location>
</feature>
<dbReference type="AlphaFoldDB" id="A0A0F6W1G9"/>
<protein>
    <submittedName>
        <fullName evidence="5">Ankyrin 1</fullName>
    </submittedName>
</protein>
<organism evidence="5 6">
    <name type="scientific">Sandaracinus amylolyticus</name>
    <dbReference type="NCBI Taxonomy" id="927083"/>
    <lineage>
        <taxon>Bacteria</taxon>
        <taxon>Pseudomonadati</taxon>
        <taxon>Myxococcota</taxon>
        <taxon>Polyangia</taxon>
        <taxon>Polyangiales</taxon>
        <taxon>Sandaracinaceae</taxon>
        <taxon>Sandaracinus</taxon>
    </lineage>
</organism>
<dbReference type="PANTHER" id="PTHR24189">
    <property type="entry name" value="MYOTROPHIN"/>
    <property type="match status" value="1"/>
</dbReference>